<dbReference type="InterPro" id="IPR029061">
    <property type="entry name" value="THDP-binding"/>
</dbReference>
<reference evidence="5 6" key="1">
    <citation type="submission" date="2020-07" db="EMBL/GenBank/DDBJ databases">
        <title>Alkalicella. sp. LB2 genome.</title>
        <authorList>
            <person name="Postec A."/>
            <person name="Quemeneur M."/>
        </authorList>
    </citation>
    <scope>NUCLEOTIDE SEQUENCE [LARGE SCALE GENOMIC DNA]</scope>
    <source>
        <strain evidence="5 6">LB2</strain>
    </source>
</reference>
<dbReference type="Pfam" id="PF00456">
    <property type="entry name" value="Transketolase_N"/>
    <property type="match status" value="1"/>
</dbReference>
<dbReference type="Proteomes" id="UP000516160">
    <property type="component" value="Chromosome"/>
</dbReference>
<comment type="similarity">
    <text evidence="2">Belongs to the transketolase family.</text>
</comment>
<dbReference type="EMBL" id="CP058559">
    <property type="protein sequence ID" value="QNO15839.1"/>
    <property type="molecule type" value="Genomic_DNA"/>
</dbReference>
<evidence type="ECO:0000259" key="4">
    <source>
        <dbReference type="Pfam" id="PF00456"/>
    </source>
</evidence>
<evidence type="ECO:0000256" key="1">
    <source>
        <dbReference type="ARBA" id="ARBA00001964"/>
    </source>
</evidence>
<dbReference type="CDD" id="cd02012">
    <property type="entry name" value="TPP_TK"/>
    <property type="match status" value="1"/>
</dbReference>
<keyword evidence="6" id="KW-1185">Reference proteome</keyword>
<evidence type="ECO:0000313" key="5">
    <source>
        <dbReference type="EMBL" id="QNO15839.1"/>
    </source>
</evidence>
<keyword evidence="3" id="KW-0786">Thiamine pyrophosphate</keyword>
<name>A0A7G9WAX7_ALKCA</name>
<dbReference type="SUPFAM" id="SSF52518">
    <property type="entry name" value="Thiamin diphosphate-binding fold (THDP-binding)"/>
    <property type="match status" value="1"/>
</dbReference>
<dbReference type="AlphaFoldDB" id="A0A7G9WAX7"/>
<dbReference type="PANTHER" id="PTHR47514:SF1">
    <property type="entry name" value="TRANSKETOLASE N-TERMINAL SECTION-RELATED"/>
    <property type="match status" value="1"/>
</dbReference>
<comment type="cofactor">
    <cofactor evidence="1">
        <name>thiamine diphosphate</name>
        <dbReference type="ChEBI" id="CHEBI:58937"/>
    </cofactor>
</comment>
<evidence type="ECO:0000256" key="2">
    <source>
        <dbReference type="ARBA" id="ARBA00007131"/>
    </source>
</evidence>
<feature type="domain" description="Transketolase N-terminal" evidence="4">
    <location>
        <begin position="21"/>
        <end position="263"/>
    </location>
</feature>
<dbReference type="InterPro" id="IPR005474">
    <property type="entry name" value="Transketolase_N"/>
</dbReference>
<sequence>MRKSKLITLKKLAIQARKDCMETQITVGSGHLGGSFSALEMMIYLYFEEMNIDPKKPWKNDRDIFILSKGHASLGYYCVLAQRGYIPKEELKTYRKVNSRLQGHTHADVLPGVECSTGSLGQGLSFALGMALGYKRKDMSNRVFVIVGDGEMQEGQNWEALMMQGRLKLDNLIPIIDYNRLQLDDCIDEVLGAFKLKQKLEAFDQNVIEIDGHDFEDIKRAFDNIKVGRANIILANTVKGKGISFMENSVPWHAQKLTQEEYKGALEELEKMEVTLND</sequence>
<organism evidence="5 6">
    <name type="scientific">Alkalicella caledoniensis</name>
    <dbReference type="NCBI Taxonomy" id="2731377"/>
    <lineage>
        <taxon>Bacteria</taxon>
        <taxon>Bacillati</taxon>
        <taxon>Bacillota</taxon>
        <taxon>Clostridia</taxon>
        <taxon>Eubacteriales</taxon>
        <taxon>Proteinivoracaceae</taxon>
        <taxon>Alkalicella</taxon>
    </lineage>
</organism>
<dbReference type="PANTHER" id="PTHR47514">
    <property type="entry name" value="TRANSKETOLASE N-TERMINAL SECTION-RELATED"/>
    <property type="match status" value="1"/>
</dbReference>
<dbReference type="KEGG" id="acae:HYG86_14215"/>
<evidence type="ECO:0000313" key="6">
    <source>
        <dbReference type="Proteomes" id="UP000516160"/>
    </source>
</evidence>
<evidence type="ECO:0000256" key="3">
    <source>
        <dbReference type="ARBA" id="ARBA00023052"/>
    </source>
</evidence>
<proteinExistence type="inferred from homology"/>
<accession>A0A7G9WAX7</accession>
<gene>
    <name evidence="5" type="ORF">HYG86_14215</name>
</gene>
<dbReference type="Gene3D" id="3.40.50.970">
    <property type="match status" value="1"/>
</dbReference>
<dbReference type="RefSeq" id="WP_213166243.1">
    <property type="nucleotide sequence ID" value="NZ_CP058559.1"/>
</dbReference>
<protein>
    <submittedName>
        <fullName evidence="5">Transketolase</fullName>
    </submittedName>
</protein>